<gene>
    <name evidence="1" type="ORF">TH6_07535</name>
</gene>
<dbReference type="InterPro" id="IPR050275">
    <property type="entry name" value="PGM_Phosphatase"/>
</dbReference>
<reference evidence="1 2" key="1">
    <citation type="submission" date="2014-07" db="EMBL/GenBank/DDBJ databases">
        <title>Draft genome sequence of Thalassospira profundimaris R8-17.</title>
        <authorList>
            <person name="Lai Q."/>
            <person name="Shao Z."/>
        </authorList>
    </citation>
    <scope>NUCLEOTIDE SEQUENCE [LARGE SCALE GENOMIC DNA]</scope>
    <source>
        <strain evidence="1 2">R8-17</strain>
    </source>
</reference>
<proteinExistence type="predicted"/>
<dbReference type="CDD" id="cd07067">
    <property type="entry name" value="HP_PGM_like"/>
    <property type="match status" value="1"/>
</dbReference>
<evidence type="ECO:0000313" key="2">
    <source>
        <dbReference type="Proteomes" id="UP000253061"/>
    </source>
</evidence>
<dbReference type="PANTHER" id="PTHR48100:SF1">
    <property type="entry name" value="HISTIDINE PHOSPHATASE FAMILY PROTEIN-RELATED"/>
    <property type="match status" value="1"/>
</dbReference>
<dbReference type="InterPro" id="IPR029033">
    <property type="entry name" value="His_PPase_superfam"/>
</dbReference>
<dbReference type="AlphaFoldDB" id="A0A367VF80"/>
<organism evidence="1 2">
    <name type="scientific">Thalassospira profundimaris</name>
    <dbReference type="NCBI Taxonomy" id="502049"/>
    <lineage>
        <taxon>Bacteria</taxon>
        <taxon>Pseudomonadati</taxon>
        <taxon>Pseudomonadota</taxon>
        <taxon>Alphaproteobacteria</taxon>
        <taxon>Rhodospirillales</taxon>
        <taxon>Thalassospiraceae</taxon>
        <taxon>Thalassospira</taxon>
    </lineage>
</organism>
<dbReference type="EMBL" id="JPWB01000003">
    <property type="protein sequence ID" value="RCK22900.1"/>
    <property type="molecule type" value="Genomic_DNA"/>
</dbReference>
<dbReference type="Gene3D" id="3.40.50.1240">
    <property type="entry name" value="Phosphoglycerate mutase-like"/>
    <property type="match status" value="1"/>
</dbReference>
<protein>
    <submittedName>
        <fullName evidence="1">Phosphoglycerate mutase</fullName>
    </submittedName>
</protein>
<dbReference type="RefSeq" id="WP_062955200.1">
    <property type="nucleotide sequence ID" value="NZ_JPWB01000003.1"/>
</dbReference>
<dbReference type="InterPro" id="IPR013078">
    <property type="entry name" value="His_Pase_superF_clade-1"/>
</dbReference>
<name>A0A367VF80_9PROT</name>
<comment type="caution">
    <text evidence="1">The sequence shown here is derived from an EMBL/GenBank/DDBJ whole genome shotgun (WGS) entry which is preliminary data.</text>
</comment>
<dbReference type="GO" id="GO:0005737">
    <property type="term" value="C:cytoplasm"/>
    <property type="evidence" value="ECO:0007669"/>
    <property type="project" value="TreeGrafter"/>
</dbReference>
<sequence>MINTRFALLRHGVTQWNAEKRIQGHTDISITPETVAWYQKHKLPEDWCQVPWFTSPLSRTRETANALGIGSIAPASPFIEMDWGMWEGEKLPDLRTRLGEQLRENEDRGWDFRPDKGESPRDVLERVTAFLRGCDMPSFGVVTHKGVIRSVYAAARGWNMMGKIPDKLDWQCLQVFGWSEMSGLSIEALNVPLVSSEPEL</sequence>
<accession>A0A367VF80</accession>
<evidence type="ECO:0000313" key="1">
    <source>
        <dbReference type="EMBL" id="RCK22900.1"/>
    </source>
</evidence>
<dbReference type="PANTHER" id="PTHR48100">
    <property type="entry name" value="BROAD-SPECIFICITY PHOSPHATASE YOR283W-RELATED"/>
    <property type="match status" value="1"/>
</dbReference>
<dbReference type="GO" id="GO:0016791">
    <property type="term" value="F:phosphatase activity"/>
    <property type="evidence" value="ECO:0007669"/>
    <property type="project" value="TreeGrafter"/>
</dbReference>
<dbReference type="SUPFAM" id="SSF53254">
    <property type="entry name" value="Phosphoglycerate mutase-like"/>
    <property type="match status" value="1"/>
</dbReference>
<dbReference type="Pfam" id="PF00300">
    <property type="entry name" value="His_Phos_1"/>
    <property type="match status" value="1"/>
</dbReference>
<dbReference type="Proteomes" id="UP000253061">
    <property type="component" value="Unassembled WGS sequence"/>
</dbReference>
<dbReference type="SMART" id="SM00855">
    <property type="entry name" value="PGAM"/>
    <property type="match status" value="1"/>
</dbReference>